<dbReference type="GeneID" id="54458086"/>
<dbReference type="Proteomes" id="UP000504636">
    <property type="component" value="Unplaced"/>
</dbReference>
<evidence type="ECO:0000313" key="3">
    <source>
        <dbReference type="RefSeq" id="XP_033575918.1"/>
    </source>
</evidence>
<reference evidence="3" key="3">
    <citation type="submission" date="2025-04" db="UniProtKB">
        <authorList>
            <consortium name="RefSeq"/>
        </authorList>
    </citation>
    <scope>IDENTIFICATION</scope>
    <source>
        <strain evidence="3">CBS 304.34</strain>
    </source>
</reference>
<dbReference type="AlphaFoldDB" id="A0A6A6YLU9"/>
<protein>
    <submittedName>
        <fullName evidence="1 3">Uncharacterized protein</fullName>
    </submittedName>
</protein>
<sequence length="248" mass="28221">MSIWLEAPNEWIRAELYGLRWSFNVMLRRLEKAIWLEIYLGLIYTECHWDIHHLRDKMAQHVPFFRLRGFQDRSLASIKAKKIHLEAKGCYGNNSDRLRFGAVYLRAYPWMEPALLRRSNGAVKGLKKALGISPESRCRLGKSSIQNGLTQVRGTKLQTGDAYGVFATRELRAGTRLIRHPSLSQQIQTLVLYVSNSSTPIRLALNAVPPSSSAPKLAQTWLGNLSTRLRATRSLSFLALTGLHTEHR</sequence>
<dbReference type="EMBL" id="MU003702">
    <property type="protein sequence ID" value="KAF2808954.1"/>
    <property type="molecule type" value="Genomic_DNA"/>
</dbReference>
<proteinExistence type="predicted"/>
<reference evidence="1 3" key="1">
    <citation type="journal article" date="2020" name="Stud. Mycol.">
        <title>101 Dothideomycetes genomes: a test case for predicting lifestyles and emergence of pathogens.</title>
        <authorList>
            <person name="Haridas S."/>
            <person name="Albert R."/>
            <person name="Binder M."/>
            <person name="Bloem J."/>
            <person name="Labutti K."/>
            <person name="Salamov A."/>
            <person name="Andreopoulos B."/>
            <person name="Baker S."/>
            <person name="Barry K."/>
            <person name="Bills G."/>
            <person name="Bluhm B."/>
            <person name="Cannon C."/>
            <person name="Castanera R."/>
            <person name="Culley D."/>
            <person name="Daum C."/>
            <person name="Ezra D."/>
            <person name="Gonzalez J."/>
            <person name="Henrissat B."/>
            <person name="Kuo A."/>
            <person name="Liang C."/>
            <person name="Lipzen A."/>
            <person name="Lutzoni F."/>
            <person name="Magnuson J."/>
            <person name="Mondo S."/>
            <person name="Nolan M."/>
            <person name="Ohm R."/>
            <person name="Pangilinan J."/>
            <person name="Park H.-J."/>
            <person name="Ramirez L."/>
            <person name="Alfaro M."/>
            <person name="Sun H."/>
            <person name="Tritt A."/>
            <person name="Yoshinaga Y."/>
            <person name="Zwiers L.-H."/>
            <person name="Turgeon B."/>
            <person name="Goodwin S."/>
            <person name="Spatafora J."/>
            <person name="Crous P."/>
            <person name="Grigoriev I."/>
        </authorList>
    </citation>
    <scope>NUCLEOTIDE SEQUENCE</scope>
    <source>
        <strain evidence="1 3">CBS 304.34</strain>
    </source>
</reference>
<gene>
    <name evidence="1 3" type="ORF">BDZ99DRAFT_42856</name>
</gene>
<evidence type="ECO:0000313" key="1">
    <source>
        <dbReference type="EMBL" id="KAF2808954.1"/>
    </source>
</evidence>
<dbReference type="RefSeq" id="XP_033575918.1">
    <property type="nucleotide sequence ID" value="XM_033717193.1"/>
</dbReference>
<organism evidence="1">
    <name type="scientific">Mytilinidion resinicola</name>
    <dbReference type="NCBI Taxonomy" id="574789"/>
    <lineage>
        <taxon>Eukaryota</taxon>
        <taxon>Fungi</taxon>
        <taxon>Dikarya</taxon>
        <taxon>Ascomycota</taxon>
        <taxon>Pezizomycotina</taxon>
        <taxon>Dothideomycetes</taxon>
        <taxon>Pleosporomycetidae</taxon>
        <taxon>Mytilinidiales</taxon>
        <taxon>Mytilinidiaceae</taxon>
        <taxon>Mytilinidion</taxon>
    </lineage>
</organism>
<name>A0A6A6YLU9_9PEZI</name>
<accession>A0A6A6YLU9</accession>
<keyword evidence="2" id="KW-1185">Reference proteome</keyword>
<evidence type="ECO:0000313" key="2">
    <source>
        <dbReference type="Proteomes" id="UP000504636"/>
    </source>
</evidence>
<reference evidence="3" key="2">
    <citation type="submission" date="2020-04" db="EMBL/GenBank/DDBJ databases">
        <authorList>
            <consortium name="NCBI Genome Project"/>
        </authorList>
    </citation>
    <scope>NUCLEOTIDE SEQUENCE</scope>
    <source>
        <strain evidence="3">CBS 304.34</strain>
    </source>
</reference>